<feature type="compositionally biased region" description="Basic and acidic residues" evidence="1">
    <location>
        <begin position="530"/>
        <end position="543"/>
    </location>
</feature>
<feature type="region of interest" description="Disordered" evidence="1">
    <location>
        <begin position="433"/>
        <end position="543"/>
    </location>
</feature>
<evidence type="ECO:0000313" key="3">
    <source>
        <dbReference type="Proteomes" id="UP000092659"/>
    </source>
</evidence>
<organism evidence="2 3">
    <name type="scientific">Streptomyces griseochromogenes</name>
    <dbReference type="NCBI Taxonomy" id="68214"/>
    <lineage>
        <taxon>Bacteria</taxon>
        <taxon>Bacillati</taxon>
        <taxon>Actinomycetota</taxon>
        <taxon>Actinomycetes</taxon>
        <taxon>Kitasatosporales</taxon>
        <taxon>Streptomycetaceae</taxon>
        <taxon>Streptomyces</taxon>
    </lineage>
</organism>
<protein>
    <submittedName>
        <fullName evidence="2">Uncharacterized protein</fullName>
    </submittedName>
</protein>
<reference evidence="2 3" key="1">
    <citation type="submission" date="2016-06" db="EMBL/GenBank/DDBJ databases">
        <title>Complete genome sequence of Streptomyces griseochromogenes ATCC 14511, the Blasticidin S producer.</title>
        <authorList>
            <person name="Wu L."/>
        </authorList>
    </citation>
    <scope>NUCLEOTIDE SEQUENCE [LARGE SCALE GENOMIC DNA]</scope>
    <source>
        <strain evidence="2 3">ATCC 14511</strain>
    </source>
</reference>
<feature type="compositionally biased region" description="Gly residues" evidence="1">
    <location>
        <begin position="501"/>
        <end position="520"/>
    </location>
</feature>
<dbReference type="Proteomes" id="UP000092659">
    <property type="component" value="Chromosome"/>
</dbReference>
<proteinExistence type="predicted"/>
<evidence type="ECO:0000313" key="2">
    <source>
        <dbReference type="EMBL" id="ANP49546.1"/>
    </source>
</evidence>
<evidence type="ECO:0000256" key="1">
    <source>
        <dbReference type="SAM" id="MobiDB-lite"/>
    </source>
</evidence>
<dbReference type="AlphaFoldDB" id="A0A1B1ASK6"/>
<dbReference type="InterPro" id="IPR049762">
    <property type="entry name" value="PoNe_dom"/>
</dbReference>
<gene>
    <name evidence="2" type="ORF">AVL59_07945</name>
</gene>
<dbReference type="EMBL" id="CP016279">
    <property type="protein sequence ID" value="ANP49546.1"/>
    <property type="molecule type" value="Genomic_DNA"/>
</dbReference>
<sequence length="835" mass="90117">MGDEKKLIDPSGIPHFIGDLATLDTDVMLLTADAGQFRASGSDVHTEFQGLSAFYKAPEAEQLFATTLPVKQKSDAFADDLEKVASALSEYSAEVQPLVKKLDALKADATAFVNSVAGDDHWRKDQDKVDHNNDLWHDVNHTVTAFQDAERAAYNKIMALIGGTRLTADDGSHGENMYGFRADDLDHAKETPWGVPAEREYEGWAWLAHQGKQVWDGVWHDGVIGTVNGLGTLFGADGGHAAGEAWKSLAKLSTASGLTGATMGAWWLVPEDKLPSWLRDARTVHKEAAKGFVAYDQWKTNPARAAGAAGFNVLTVVGTEGAGAAVRGAGEAGAATRALSVIGKVSRAADPMTYVGEAGKFAFVKVGDTFTRLKNLQSGAYLDLPEKYGLPESARRIPEDAIPDVDAHGNTVYLTADGHILNADGSLRQRVTQAPVEASATDRARMDAVDGGAHNPERVGAHTATNSASDTGPTAAGHAGGGAVRDLGPGMPMGRAETGFTHGGSGGGHGLPDGPSGPGSGYELPGQRGSDVRPTGKDWYDDLDPHQIKDVQVYRANHEPGYRERYYQKNGHRLRVAIPDESGFAPPQLAEDPHHPGTWIAAKDKAAPIPEKYVPGSKVERGPDTVQTREDFDAISDKALRRHTSVTADNAWHGPVKEAKHAYKADPAPDNLEAYKEIKAEHAPFHRAMSEDSEAFGEAVARHHVIPEHYDGAKMETLAGPKNGNDQFDQLWSLTGKNGNKKFVVVESKSTVTTDLGKRTLPNGFDARQGSIEYFLDILREMKERGNLGNENEKRLYKELTKALKQGNVEYILVKGRVTSTGEYAGYQKWTFDIR</sequence>
<dbReference type="STRING" id="68214.AVL59_07945"/>
<name>A0A1B1ASK6_9ACTN</name>
<dbReference type="CDD" id="cd20739">
    <property type="entry name" value="PoNe_DUF637"/>
    <property type="match status" value="1"/>
</dbReference>
<dbReference type="KEGG" id="sgs:AVL59_07945"/>
<dbReference type="OrthoDB" id="3917849at2"/>
<accession>A0A1B1ASK6</accession>
<feature type="compositionally biased region" description="Polar residues" evidence="1">
    <location>
        <begin position="463"/>
        <end position="472"/>
    </location>
</feature>
<dbReference type="RefSeq" id="WP_067300850.1">
    <property type="nucleotide sequence ID" value="NZ_CP016279.1"/>
</dbReference>